<feature type="compositionally biased region" description="Polar residues" evidence="2">
    <location>
        <begin position="278"/>
        <end position="293"/>
    </location>
</feature>
<keyword evidence="3" id="KW-0472">Membrane</keyword>
<dbReference type="PANTHER" id="PTHR19957">
    <property type="entry name" value="SYNTAXIN"/>
    <property type="match status" value="1"/>
</dbReference>
<dbReference type="FunCoup" id="I3EI93">
    <property type="interactions" value="62"/>
</dbReference>
<evidence type="ECO:0000256" key="3">
    <source>
        <dbReference type="SAM" id="Phobius"/>
    </source>
</evidence>
<dbReference type="GO" id="GO:0000149">
    <property type="term" value="F:SNARE binding"/>
    <property type="evidence" value="ECO:0007669"/>
    <property type="project" value="TreeGrafter"/>
</dbReference>
<name>I3EI93_NEMP3</name>
<evidence type="ECO:0000256" key="1">
    <source>
        <dbReference type="ARBA" id="ARBA00009063"/>
    </source>
</evidence>
<dbReference type="VEuPathDB" id="MicrosporidiaDB:NEQG_00759"/>
<dbReference type="Gene3D" id="1.20.5.110">
    <property type="match status" value="1"/>
</dbReference>
<evidence type="ECO:0000313" key="5">
    <source>
        <dbReference type="EMBL" id="EIJ88940.1"/>
    </source>
</evidence>
<organism evidence="5 6">
    <name type="scientific">Nematocida parisii (strain ERTm3)</name>
    <name type="common">Nematode killer fungus</name>
    <dbReference type="NCBI Taxonomy" id="935791"/>
    <lineage>
        <taxon>Eukaryota</taxon>
        <taxon>Fungi</taxon>
        <taxon>Fungi incertae sedis</taxon>
        <taxon>Microsporidia</taxon>
        <taxon>Nematocida</taxon>
    </lineage>
</organism>
<dbReference type="Proteomes" id="UP000002872">
    <property type="component" value="Unassembled WGS sequence"/>
</dbReference>
<feature type="domain" description="T-SNARE coiled-coil homology" evidence="4">
    <location>
        <begin position="152"/>
        <end position="214"/>
    </location>
</feature>
<keyword evidence="6" id="KW-1185">Reference proteome</keyword>
<proteinExistence type="inferred from homology"/>
<dbReference type="EMBL" id="GL870877">
    <property type="protein sequence ID" value="EIJ88940.1"/>
    <property type="molecule type" value="Genomic_DNA"/>
</dbReference>
<evidence type="ECO:0000313" key="6">
    <source>
        <dbReference type="Proteomes" id="UP000002872"/>
    </source>
</evidence>
<reference evidence="5" key="1">
    <citation type="submission" date="2011-01" db="EMBL/GenBank/DDBJ databases">
        <title>The Genome Sequence of Nematocida parisii strain ERTm3.</title>
        <authorList>
            <consortium name="The Broad Institute Genome Sequencing Platform"/>
            <consortium name="The Broad Institute Genome Sequencing Center for Infectious Disease"/>
            <person name="Cuomo C."/>
            <person name="Troemel E."/>
            <person name="Young S.K."/>
            <person name="Zeng Q."/>
            <person name="Gargeya S."/>
            <person name="Fitzgerald M."/>
            <person name="Haas B."/>
            <person name="Abouelleil A."/>
            <person name="Alvarado L."/>
            <person name="Arachchi H.M."/>
            <person name="Berlin A."/>
            <person name="Chapman S.B."/>
            <person name="Gearin G."/>
            <person name="Goldberg J."/>
            <person name="Griggs A."/>
            <person name="Gujja S."/>
            <person name="Hansen M."/>
            <person name="Heiman D."/>
            <person name="Howarth C."/>
            <person name="Larimer J."/>
            <person name="Lui A."/>
            <person name="MacDonald P.J.P."/>
            <person name="McCowen C."/>
            <person name="Montmayeur A."/>
            <person name="Murphy C."/>
            <person name="Neiman D."/>
            <person name="Pearson M."/>
            <person name="Priest M."/>
            <person name="Roberts A."/>
            <person name="Saif S."/>
            <person name="Shea T."/>
            <person name="Sisk P."/>
            <person name="Stolte C."/>
            <person name="Sykes S."/>
            <person name="Wortman J."/>
            <person name="Nusbaum C."/>
            <person name="Birren B."/>
        </authorList>
    </citation>
    <scope>NUCLEOTIDE SEQUENCE</scope>
    <source>
        <strain evidence="5">ERTm3</strain>
    </source>
</reference>
<accession>I3EI93</accession>
<dbReference type="HOGENOM" id="CLU_082505_1_0_1"/>
<protein>
    <recommendedName>
        <fullName evidence="4">t-SNARE coiled-coil homology domain-containing protein</fullName>
    </recommendedName>
</protein>
<dbReference type="InParanoid" id="I3EI93"/>
<comment type="similarity">
    <text evidence="1">Belongs to the syntaxin family.</text>
</comment>
<dbReference type="GO" id="GO:0031201">
    <property type="term" value="C:SNARE complex"/>
    <property type="evidence" value="ECO:0007669"/>
    <property type="project" value="TreeGrafter"/>
</dbReference>
<dbReference type="PROSITE" id="PS50192">
    <property type="entry name" value="T_SNARE"/>
    <property type="match status" value="1"/>
</dbReference>
<dbReference type="InterPro" id="IPR010989">
    <property type="entry name" value="SNARE"/>
</dbReference>
<feature type="region of interest" description="Disordered" evidence="2">
    <location>
        <begin position="264"/>
        <end position="308"/>
    </location>
</feature>
<dbReference type="SUPFAM" id="SSF47661">
    <property type="entry name" value="t-snare proteins"/>
    <property type="match status" value="1"/>
</dbReference>
<feature type="compositionally biased region" description="Low complexity" evidence="2">
    <location>
        <begin position="295"/>
        <end position="308"/>
    </location>
</feature>
<evidence type="ECO:0000256" key="2">
    <source>
        <dbReference type="SAM" id="MobiDB-lite"/>
    </source>
</evidence>
<gene>
    <name evidence="5" type="ORF">NEQG_00759</name>
</gene>
<sequence>MQRFLDKVDTASAKIEACKDDLARMNDLTRRVSGASEEKDSQKLRNKLEVLRNDFIQNISEVKEAITQIKRKSSGSTRHESYTKQQQVKSLVERTKRIIEEFSTTQSEFSAEERERLKSQYIIAKPTATKEELESVEYSESPKIPFLKSSGKSAADERKKSVKHISEGIQNVMKMTQDLNLLVHEKDRDVDKIAIQTTHAEEKAKRADSDLKAAEKYQKWSRMGRMAVYSIIIFLIVLFVFVLFGGFIFFVIIAYLNYKASRPSRASGTDGSDGPGADSSQNTFGSTLTQTIGDSLGLNNSNPPSNPG</sequence>
<feature type="transmembrane region" description="Helical" evidence="3">
    <location>
        <begin position="226"/>
        <end position="256"/>
    </location>
</feature>
<dbReference type="InterPro" id="IPR045242">
    <property type="entry name" value="Syntaxin"/>
</dbReference>
<dbReference type="Gene3D" id="1.20.58.70">
    <property type="match status" value="1"/>
</dbReference>
<dbReference type="OrthoDB" id="10255013at2759"/>
<dbReference type="GO" id="GO:0006886">
    <property type="term" value="P:intracellular protein transport"/>
    <property type="evidence" value="ECO:0007669"/>
    <property type="project" value="TreeGrafter"/>
</dbReference>
<dbReference type="InterPro" id="IPR000727">
    <property type="entry name" value="T_SNARE_dom"/>
</dbReference>
<dbReference type="GO" id="GO:0005484">
    <property type="term" value="F:SNAP receptor activity"/>
    <property type="evidence" value="ECO:0007669"/>
    <property type="project" value="TreeGrafter"/>
</dbReference>
<dbReference type="GO" id="GO:0012505">
    <property type="term" value="C:endomembrane system"/>
    <property type="evidence" value="ECO:0007669"/>
    <property type="project" value="TreeGrafter"/>
</dbReference>
<dbReference type="AlphaFoldDB" id="I3EI93"/>
<dbReference type="GO" id="GO:0006906">
    <property type="term" value="P:vesicle fusion"/>
    <property type="evidence" value="ECO:0007669"/>
    <property type="project" value="TreeGrafter"/>
</dbReference>
<dbReference type="GO" id="GO:0048278">
    <property type="term" value="P:vesicle docking"/>
    <property type="evidence" value="ECO:0007669"/>
    <property type="project" value="TreeGrafter"/>
</dbReference>
<dbReference type="STRING" id="935791.I3EI93"/>
<keyword evidence="3" id="KW-1133">Transmembrane helix</keyword>
<evidence type="ECO:0000259" key="4">
    <source>
        <dbReference type="PROSITE" id="PS50192"/>
    </source>
</evidence>
<dbReference type="OMA" id="RWICFIL"/>
<keyword evidence="3" id="KW-0812">Transmembrane</keyword>